<comment type="caution">
    <text evidence="4">The sequence shown here is derived from an EMBL/GenBank/DDBJ whole genome shotgun (WGS) entry which is preliminary data.</text>
</comment>
<dbReference type="PANTHER" id="PTHR10794">
    <property type="entry name" value="ABHYDROLASE DOMAIN-CONTAINING PROTEIN"/>
    <property type="match status" value="1"/>
</dbReference>
<evidence type="ECO:0000313" key="5">
    <source>
        <dbReference type="Proteomes" id="UP000249061"/>
    </source>
</evidence>
<accession>A0A2W5TWN1</accession>
<dbReference type="Pfam" id="PF12697">
    <property type="entry name" value="Abhydrolase_6"/>
    <property type="match status" value="1"/>
</dbReference>
<evidence type="ECO:0000256" key="1">
    <source>
        <dbReference type="ARBA" id="ARBA00010884"/>
    </source>
</evidence>
<feature type="domain" description="AB hydrolase-1" evidence="3">
    <location>
        <begin position="37"/>
        <end position="265"/>
    </location>
</feature>
<sequence>MGRPKLSLPLRRERRDTPDGDFVDLDIVDGDKGKPTVVLLHGLEGSSASGYMQLMLRGLHARGWTGIALNARACSGEPNRQPASYSSGDYRDLSWFTRTLEGTVCAVGFSLGASVLLNFLAKEEAASRVSAAVAVSAPYDLALGAKYLDSNSFIARRYLAHFLPTMKAKALTKAQQFPDAFDVPAITATTRIRDFDHLVTARLFGFASAEDYYAKCSAGPQLANVKTRTLLLSAADDVIAPPRLPGDVGSNSMLDVLLTKKGGHVGFVGGHAWNPKFWAEETALAWLDKAIQT</sequence>
<dbReference type="InterPro" id="IPR000073">
    <property type="entry name" value="AB_hydrolase_1"/>
</dbReference>
<evidence type="ECO:0000313" key="4">
    <source>
        <dbReference type="EMBL" id="PZR18812.1"/>
    </source>
</evidence>
<keyword evidence="4" id="KW-0378">Hydrolase</keyword>
<comment type="similarity">
    <text evidence="1">Belongs to the AB hydrolase superfamily. AB hydrolase 4 family.</text>
</comment>
<dbReference type="PIRSF" id="PIRSF005211">
    <property type="entry name" value="Ab_hydro_YheT"/>
    <property type="match status" value="1"/>
</dbReference>
<evidence type="ECO:0000256" key="2">
    <source>
        <dbReference type="PIRSR" id="PIRSR005211-1"/>
    </source>
</evidence>
<dbReference type="Gene3D" id="3.40.50.1820">
    <property type="entry name" value="alpha/beta hydrolase"/>
    <property type="match status" value="1"/>
</dbReference>
<dbReference type="InterPro" id="IPR050960">
    <property type="entry name" value="AB_hydrolase_4_sf"/>
</dbReference>
<gene>
    <name evidence="4" type="ORF">DI536_00350</name>
</gene>
<dbReference type="SUPFAM" id="SSF53474">
    <property type="entry name" value="alpha/beta-Hydrolases"/>
    <property type="match status" value="1"/>
</dbReference>
<proteinExistence type="inferred from homology"/>
<organism evidence="4 5">
    <name type="scientific">Archangium gephyra</name>
    <dbReference type="NCBI Taxonomy" id="48"/>
    <lineage>
        <taxon>Bacteria</taxon>
        <taxon>Pseudomonadati</taxon>
        <taxon>Myxococcota</taxon>
        <taxon>Myxococcia</taxon>
        <taxon>Myxococcales</taxon>
        <taxon>Cystobacterineae</taxon>
        <taxon>Archangiaceae</taxon>
        <taxon>Archangium</taxon>
    </lineage>
</organism>
<dbReference type="EMBL" id="QFQP01000001">
    <property type="protein sequence ID" value="PZR18812.1"/>
    <property type="molecule type" value="Genomic_DNA"/>
</dbReference>
<dbReference type="Proteomes" id="UP000249061">
    <property type="component" value="Unassembled WGS sequence"/>
</dbReference>
<reference evidence="4 5" key="1">
    <citation type="submission" date="2017-08" db="EMBL/GenBank/DDBJ databases">
        <title>Infants hospitalized years apart are colonized by the same room-sourced microbial strains.</title>
        <authorList>
            <person name="Brooks B."/>
            <person name="Olm M.R."/>
            <person name="Firek B.A."/>
            <person name="Baker R."/>
            <person name="Thomas B.C."/>
            <person name="Morowitz M.J."/>
            <person name="Banfield J.F."/>
        </authorList>
    </citation>
    <scope>NUCLEOTIDE SEQUENCE [LARGE SCALE GENOMIC DNA]</scope>
    <source>
        <strain evidence="4">S2_003_000_R2_14</strain>
    </source>
</reference>
<feature type="active site" description="Charge relay system" evidence="2">
    <location>
        <position position="110"/>
    </location>
</feature>
<dbReference type="GO" id="GO:0047372">
    <property type="term" value="F:monoacylglycerol lipase activity"/>
    <property type="evidence" value="ECO:0007669"/>
    <property type="project" value="TreeGrafter"/>
</dbReference>
<name>A0A2W5TWN1_9BACT</name>
<dbReference type="InterPro" id="IPR029058">
    <property type="entry name" value="AB_hydrolase_fold"/>
</dbReference>
<dbReference type="AlphaFoldDB" id="A0A2W5TWN1"/>
<feature type="active site" description="Charge relay system" evidence="2">
    <location>
        <position position="264"/>
    </location>
</feature>
<dbReference type="InterPro" id="IPR012020">
    <property type="entry name" value="ABHD4"/>
</dbReference>
<dbReference type="GO" id="GO:0034338">
    <property type="term" value="F:short-chain carboxylesterase activity"/>
    <property type="evidence" value="ECO:0007669"/>
    <property type="project" value="TreeGrafter"/>
</dbReference>
<protein>
    <submittedName>
        <fullName evidence="4">Alpha/beta hydrolase</fullName>
    </submittedName>
</protein>
<feature type="active site" description="Charge relay system" evidence="2">
    <location>
        <position position="237"/>
    </location>
</feature>
<dbReference type="PANTHER" id="PTHR10794:SF94">
    <property type="entry name" value="ESTERASE YHET-RELATED"/>
    <property type="match status" value="1"/>
</dbReference>
<evidence type="ECO:0000259" key="3">
    <source>
        <dbReference type="Pfam" id="PF12697"/>
    </source>
</evidence>